<protein>
    <submittedName>
        <fullName evidence="2">Uncharacterized protein</fullName>
    </submittedName>
</protein>
<proteinExistence type="predicted"/>
<evidence type="ECO:0000256" key="1">
    <source>
        <dbReference type="SAM" id="MobiDB-lite"/>
    </source>
</evidence>
<evidence type="ECO:0000313" key="3">
    <source>
        <dbReference type="Proteomes" id="UP001281614"/>
    </source>
</evidence>
<gene>
    <name evidence="2" type="ORF">CKAH01_16860</name>
</gene>
<evidence type="ECO:0000313" key="2">
    <source>
        <dbReference type="EMBL" id="KAK2758146.1"/>
    </source>
</evidence>
<keyword evidence="3" id="KW-1185">Reference proteome</keyword>
<organism evidence="2 3">
    <name type="scientific">Colletotrichum kahawae</name>
    <name type="common">Coffee berry disease fungus</name>
    <dbReference type="NCBI Taxonomy" id="34407"/>
    <lineage>
        <taxon>Eukaryota</taxon>
        <taxon>Fungi</taxon>
        <taxon>Dikarya</taxon>
        <taxon>Ascomycota</taxon>
        <taxon>Pezizomycotina</taxon>
        <taxon>Sordariomycetes</taxon>
        <taxon>Hypocreomycetidae</taxon>
        <taxon>Glomerellales</taxon>
        <taxon>Glomerellaceae</taxon>
        <taxon>Colletotrichum</taxon>
        <taxon>Colletotrichum gloeosporioides species complex</taxon>
    </lineage>
</organism>
<feature type="region of interest" description="Disordered" evidence="1">
    <location>
        <begin position="1"/>
        <end position="48"/>
    </location>
</feature>
<name>A0AAD9YCB2_COLKA</name>
<dbReference type="Proteomes" id="UP001281614">
    <property type="component" value="Unassembled WGS sequence"/>
</dbReference>
<accession>A0AAD9YCB2</accession>
<comment type="caution">
    <text evidence="2">The sequence shown here is derived from an EMBL/GenBank/DDBJ whole genome shotgun (WGS) entry which is preliminary data.</text>
</comment>
<reference evidence="2" key="1">
    <citation type="submission" date="2023-02" db="EMBL/GenBank/DDBJ databases">
        <title>Colletotrichum kahawae CIFC_Que2 genome sequencing and assembly.</title>
        <authorList>
            <person name="Baroncelli R."/>
        </authorList>
    </citation>
    <scope>NUCLEOTIDE SEQUENCE</scope>
    <source>
        <strain evidence="2">CIFC_Que2</strain>
    </source>
</reference>
<dbReference type="EMBL" id="VYYT01000192">
    <property type="protein sequence ID" value="KAK2758146.1"/>
    <property type="molecule type" value="Genomic_DNA"/>
</dbReference>
<dbReference type="AlphaFoldDB" id="A0AAD9YCB2"/>
<sequence>MVSRETSSKSSHKHSSKDSRKTQAKRRQSIFEGHPDSHMYHVSGQGSNAELIRSQHKEMIERKIANFDKRFGKRP</sequence>